<dbReference type="Pfam" id="PF08241">
    <property type="entry name" value="Methyltransf_11"/>
    <property type="match status" value="1"/>
</dbReference>
<dbReference type="EMBL" id="FXTU01000001">
    <property type="protein sequence ID" value="SMP03171.1"/>
    <property type="molecule type" value="Genomic_DNA"/>
</dbReference>
<keyword evidence="2" id="KW-0830">Ubiquinone</keyword>
<evidence type="ECO:0000259" key="1">
    <source>
        <dbReference type="Pfam" id="PF08241"/>
    </source>
</evidence>
<organism evidence="2 3">
    <name type="scientific">Laceyella tengchongensis</name>
    <dbReference type="NCBI Taxonomy" id="574699"/>
    <lineage>
        <taxon>Bacteria</taxon>
        <taxon>Bacillati</taxon>
        <taxon>Bacillota</taxon>
        <taxon>Bacilli</taxon>
        <taxon>Bacillales</taxon>
        <taxon>Thermoactinomycetaceae</taxon>
        <taxon>Laceyella</taxon>
    </lineage>
</organism>
<protein>
    <submittedName>
        <fullName evidence="2">Ubiquinone/menaquinone biosynthesis C-methylase UbiE</fullName>
    </submittedName>
</protein>
<dbReference type="PANTHER" id="PTHR43861">
    <property type="entry name" value="TRANS-ACONITATE 2-METHYLTRANSFERASE-RELATED"/>
    <property type="match status" value="1"/>
</dbReference>
<dbReference type="Gene3D" id="3.40.50.150">
    <property type="entry name" value="Vaccinia Virus protein VP39"/>
    <property type="match status" value="1"/>
</dbReference>
<sequence length="260" mass="29968">MPIDFHSKNNRFTYAARQAYLSWISTIRNIVDVKGKRVLDMGCGGGIYCKAFAQMGAKHVTGIDFSREMIKGAAENCKDYPQITFVVGDVLDTNLPSSTYDVILARALIHHLSDLESCFRETYRLLKPGGIFIVQNRTIEDTLQPPSENHIRGYFFEVYPRLIDIEVERRHDGKTVKEALLKVGFRSVDEHPLCETRKTYTGLEELKKDLLARTGRSILHELSDPELEYLVQYISERLCNRSTQEIVEQDYWTIWVAKKE</sequence>
<gene>
    <name evidence="2" type="ORF">SAMN06265361_101418</name>
</gene>
<dbReference type="SUPFAM" id="SSF53335">
    <property type="entry name" value="S-adenosyl-L-methionine-dependent methyltransferases"/>
    <property type="match status" value="1"/>
</dbReference>
<evidence type="ECO:0000313" key="2">
    <source>
        <dbReference type="EMBL" id="SMP03171.1"/>
    </source>
</evidence>
<dbReference type="InterPro" id="IPR029063">
    <property type="entry name" value="SAM-dependent_MTases_sf"/>
</dbReference>
<dbReference type="InterPro" id="IPR013216">
    <property type="entry name" value="Methyltransf_11"/>
</dbReference>
<accession>A0AA46AD92</accession>
<evidence type="ECO:0000313" key="3">
    <source>
        <dbReference type="Proteomes" id="UP001157946"/>
    </source>
</evidence>
<name>A0AA46AD92_9BACL</name>
<comment type="caution">
    <text evidence="2">The sequence shown here is derived from an EMBL/GenBank/DDBJ whole genome shotgun (WGS) entry which is preliminary data.</text>
</comment>
<dbReference type="RefSeq" id="WP_102991788.1">
    <property type="nucleotide sequence ID" value="NZ_FXTU01000001.1"/>
</dbReference>
<dbReference type="CDD" id="cd02440">
    <property type="entry name" value="AdoMet_MTases"/>
    <property type="match status" value="1"/>
</dbReference>
<proteinExistence type="predicted"/>
<dbReference type="GO" id="GO:0008757">
    <property type="term" value="F:S-adenosylmethionine-dependent methyltransferase activity"/>
    <property type="evidence" value="ECO:0007669"/>
    <property type="project" value="InterPro"/>
</dbReference>
<dbReference type="Proteomes" id="UP001157946">
    <property type="component" value="Unassembled WGS sequence"/>
</dbReference>
<keyword evidence="3" id="KW-1185">Reference proteome</keyword>
<reference evidence="2" key="1">
    <citation type="submission" date="2017-05" db="EMBL/GenBank/DDBJ databases">
        <authorList>
            <person name="Varghese N."/>
            <person name="Submissions S."/>
        </authorList>
    </citation>
    <scope>NUCLEOTIDE SEQUENCE</scope>
    <source>
        <strain evidence="2">DSM 45262</strain>
    </source>
</reference>
<feature type="domain" description="Methyltransferase type 11" evidence="1">
    <location>
        <begin position="39"/>
        <end position="134"/>
    </location>
</feature>
<dbReference type="AlphaFoldDB" id="A0AA46AD92"/>